<evidence type="ECO:0000256" key="1">
    <source>
        <dbReference type="SAM" id="MobiDB-lite"/>
    </source>
</evidence>
<name>A0A815P213_9BILA</name>
<proteinExistence type="predicted"/>
<evidence type="ECO:0000313" key="2">
    <source>
        <dbReference type="EMBL" id="CAF1443085.1"/>
    </source>
</evidence>
<dbReference type="AlphaFoldDB" id="A0A815P213"/>
<reference evidence="2" key="1">
    <citation type="submission" date="2021-02" db="EMBL/GenBank/DDBJ databases">
        <authorList>
            <person name="Nowell W R."/>
        </authorList>
    </citation>
    <scope>NUCLEOTIDE SEQUENCE</scope>
</reference>
<feature type="non-terminal residue" evidence="2">
    <location>
        <position position="1"/>
    </location>
</feature>
<organism evidence="2 3">
    <name type="scientific">Rotaria sordida</name>
    <dbReference type="NCBI Taxonomy" id="392033"/>
    <lineage>
        <taxon>Eukaryota</taxon>
        <taxon>Metazoa</taxon>
        <taxon>Spiralia</taxon>
        <taxon>Gnathifera</taxon>
        <taxon>Rotifera</taxon>
        <taxon>Eurotatoria</taxon>
        <taxon>Bdelloidea</taxon>
        <taxon>Philodinida</taxon>
        <taxon>Philodinidae</taxon>
        <taxon>Rotaria</taxon>
    </lineage>
</organism>
<sequence>MIRSKATTKRWFRSFSASKASPPTENKQRQSCRLDWAKSSWTRWIQ</sequence>
<accession>A0A815P213</accession>
<dbReference type="Proteomes" id="UP000663864">
    <property type="component" value="Unassembled WGS sequence"/>
</dbReference>
<feature type="compositionally biased region" description="Polar residues" evidence="1">
    <location>
        <begin position="15"/>
        <end position="31"/>
    </location>
</feature>
<evidence type="ECO:0000313" key="3">
    <source>
        <dbReference type="Proteomes" id="UP000663864"/>
    </source>
</evidence>
<comment type="caution">
    <text evidence="2">The sequence shown here is derived from an EMBL/GenBank/DDBJ whole genome shotgun (WGS) entry which is preliminary data.</text>
</comment>
<feature type="compositionally biased region" description="Basic residues" evidence="1">
    <location>
        <begin position="1"/>
        <end position="12"/>
    </location>
</feature>
<protein>
    <submittedName>
        <fullName evidence="2">Uncharacterized protein</fullName>
    </submittedName>
</protein>
<gene>
    <name evidence="2" type="ORF">ZHD862_LOCUS34911</name>
</gene>
<feature type="region of interest" description="Disordered" evidence="1">
    <location>
        <begin position="1"/>
        <end position="32"/>
    </location>
</feature>
<dbReference type="EMBL" id="CAJNOT010004726">
    <property type="protein sequence ID" value="CAF1443085.1"/>
    <property type="molecule type" value="Genomic_DNA"/>
</dbReference>